<feature type="compositionally biased region" description="Gly residues" evidence="2">
    <location>
        <begin position="283"/>
        <end position="299"/>
    </location>
</feature>
<feature type="region of interest" description="Disordered" evidence="2">
    <location>
        <begin position="580"/>
        <end position="608"/>
    </location>
</feature>
<dbReference type="InParanoid" id="A0A067Q167"/>
<evidence type="ECO:0000313" key="3">
    <source>
        <dbReference type="EMBL" id="KDQ60813.1"/>
    </source>
</evidence>
<name>A0A067Q167_9AGAM</name>
<proteinExistence type="predicted"/>
<feature type="compositionally biased region" description="Polar residues" evidence="2">
    <location>
        <begin position="314"/>
        <end position="326"/>
    </location>
</feature>
<feature type="compositionally biased region" description="Gly residues" evidence="2">
    <location>
        <begin position="249"/>
        <end position="269"/>
    </location>
</feature>
<evidence type="ECO:0000256" key="1">
    <source>
        <dbReference type="SAM" id="Coils"/>
    </source>
</evidence>
<evidence type="ECO:0008006" key="5">
    <source>
        <dbReference type="Google" id="ProtNLM"/>
    </source>
</evidence>
<feature type="compositionally biased region" description="Low complexity" evidence="2">
    <location>
        <begin position="270"/>
        <end position="282"/>
    </location>
</feature>
<accession>A0A067Q167</accession>
<feature type="coiled-coil region" evidence="1">
    <location>
        <begin position="465"/>
        <end position="492"/>
    </location>
</feature>
<feature type="region of interest" description="Disordered" evidence="2">
    <location>
        <begin position="37"/>
        <end position="391"/>
    </location>
</feature>
<feature type="compositionally biased region" description="Gly residues" evidence="2">
    <location>
        <begin position="179"/>
        <end position="190"/>
    </location>
</feature>
<evidence type="ECO:0000256" key="2">
    <source>
        <dbReference type="SAM" id="MobiDB-lite"/>
    </source>
</evidence>
<organism evidence="3 4">
    <name type="scientific">Jaapia argillacea MUCL 33604</name>
    <dbReference type="NCBI Taxonomy" id="933084"/>
    <lineage>
        <taxon>Eukaryota</taxon>
        <taxon>Fungi</taxon>
        <taxon>Dikarya</taxon>
        <taxon>Basidiomycota</taxon>
        <taxon>Agaricomycotina</taxon>
        <taxon>Agaricomycetes</taxon>
        <taxon>Agaricomycetidae</taxon>
        <taxon>Jaapiales</taxon>
        <taxon>Jaapiaceae</taxon>
        <taxon>Jaapia</taxon>
    </lineage>
</organism>
<feature type="compositionally biased region" description="Basic and acidic residues" evidence="2">
    <location>
        <begin position="354"/>
        <end position="363"/>
    </location>
</feature>
<dbReference type="AlphaFoldDB" id="A0A067Q167"/>
<keyword evidence="4" id="KW-1185">Reference proteome</keyword>
<feature type="compositionally biased region" description="Polar residues" evidence="2">
    <location>
        <begin position="580"/>
        <end position="589"/>
    </location>
</feature>
<dbReference type="Proteomes" id="UP000027265">
    <property type="component" value="Unassembled WGS sequence"/>
</dbReference>
<reference evidence="4" key="1">
    <citation type="journal article" date="2014" name="Proc. Natl. Acad. Sci. U.S.A.">
        <title>Extensive sampling of basidiomycete genomes demonstrates inadequacy of the white-rot/brown-rot paradigm for wood decay fungi.</title>
        <authorList>
            <person name="Riley R."/>
            <person name="Salamov A.A."/>
            <person name="Brown D.W."/>
            <person name="Nagy L.G."/>
            <person name="Floudas D."/>
            <person name="Held B.W."/>
            <person name="Levasseur A."/>
            <person name="Lombard V."/>
            <person name="Morin E."/>
            <person name="Otillar R."/>
            <person name="Lindquist E.A."/>
            <person name="Sun H."/>
            <person name="LaButti K.M."/>
            <person name="Schmutz J."/>
            <person name="Jabbour D."/>
            <person name="Luo H."/>
            <person name="Baker S.E."/>
            <person name="Pisabarro A.G."/>
            <person name="Walton J.D."/>
            <person name="Blanchette R.A."/>
            <person name="Henrissat B."/>
            <person name="Martin F."/>
            <person name="Cullen D."/>
            <person name="Hibbett D.S."/>
            <person name="Grigoriev I.V."/>
        </authorList>
    </citation>
    <scope>NUCLEOTIDE SEQUENCE [LARGE SCALE GENOMIC DNA]</scope>
    <source>
        <strain evidence="4">MUCL 33604</strain>
    </source>
</reference>
<protein>
    <recommendedName>
        <fullName evidence="5">C3H1-type domain-containing protein</fullName>
    </recommendedName>
</protein>
<dbReference type="EMBL" id="KL197713">
    <property type="protein sequence ID" value="KDQ60813.1"/>
    <property type="molecule type" value="Genomic_DNA"/>
</dbReference>
<sequence>MPPFRCRNYDDDGNPIGRGCRGLGSFCAWVHPSEQAWSSVARKPTRGGPPLGRGGSFGSSSRRRSDALPPGTSDSFASPTPPAQSPTLPSSWGVADHNTSDPSLQNLSKPIPTGPRKRSGSKQNDPNSWMDASTWGESNPDGGTEPAGETGGGWGNSTPSFGAPDSGWGDSEAETTGVSGWGSSTGGGWGQPSVNEGKVKEGGGSGNGWGSTDQDDKPSAKSNDWGWGTQAADSGGGGWGTQSTDNASGGWGNTGGGWGDTGGGWGNTGTGSSESTSQAASGWGTGNRDGGGLSSGGWGSSTTPVVAAGGWGSTEPTIPSPITGSLSKVPDIDAPATVLPSDSISKGKGKRKSGLKEWFDIEPKLPQADTKPLHPPKGPSISPHVPSPSVPWADIADDATIVPNSPMDIPRDWHDIGSEARRRLSTSTSRGVSPAATDLTTRTDRQRTPQVPVTLDEKRQVWRECIQVMRRVARLQTELTAAEEAKATWKRTQLSAQFHRAGHAGRKKLDDLRRHYDKRVQSCEAELKNAFSQLSYLPPMTSLLPDTAVDADEDPHRVHAYSQDLKGWLGFVRPIVHTLSTADTENTSPEPGEILENEESRSAKRQRLTPHPFQAEIEQLQEWLDHYEAVLPNFDQFTQDGRLETKLQKLVVRDANVYATVERAQSLSHLRGRTDDLSIEVSGMCTEVAETRVNHVAGLTADVGKLRAETKSISLVYDGLKIQARFDELSQRHTSLEGRLQENSKAIGDVWEQLKVLSAAYPPTPPMVSPEDVLSSLRNPIVESLNRKIQPALHALKAEVGLHLVREREEAFQSVWVKLQPALKLSDAVCKWGKQQNALSQGI</sequence>
<keyword evidence="1" id="KW-0175">Coiled coil</keyword>
<dbReference type="HOGENOM" id="CLU_371726_0_0_1"/>
<gene>
    <name evidence="3" type="ORF">JAAARDRAFT_55547</name>
</gene>
<dbReference type="STRING" id="933084.A0A067Q167"/>
<evidence type="ECO:0000313" key="4">
    <source>
        <dbReference type="Proteomes" id="UP000027265"/>
    </source>
</evidence>
<feature type="compositionally biased region" description="Polar residues" evidence="2">
    <location>
        <begin position="121"/>
        <end position="137"/>
    </location>
</feature>
<feature type="region of interest" description="Disordered" evidence="2">
    <location>
        <begin position="420"/>
        <end position="451"/>
    </location>
</feature>
<dbReference type="OrthoDB" id="2670062at2759"/>